<dbReference type="CDD" id="cd01389">
    <property type="entry name" value="HMG-box_ROX1-like"/>
    <property type="match status" value="1"/>
</dbReference>
<dbReference type="SMART" id="SM00398">
    <property type="entry name" value="HMG"/>
    <property type="match status" value="1"/>
</dbReference>
<organism evidence="6 7">
    <name type="scientific">Hypholoma sublateritium (strain FD-334 SS-4)</name>
    <dbReference type="NCBI Taxonomy" id="945553"/>
    <lineage>
        <taxon>Eukaryota</taxon>
        <taxon>Fungi</taxon>
        <taxon>Dikarya</taxon>
        <taxon>Basidiomycota</taxon>
        <taxon>Agaricomycotina</taxon>
        <taxon>Agaricomycetes</taxon>
        <taxon>Agaricomycetidae</taxon>
        <taxon>Agaricales</taxon>
        <taxon>Agaricineae</taxon>
        <taxon>Strophariaceae</taxon>
        <taxon>Hypholoma</taxon>
    </lineage>
</organism>
<dbReference type="InterPro" id="IPR009071">
    <property type="entry name" value="HMG_box_dom"/>
</dbReference>
<feature type="region of interest" description="Disordered" evidence="4">
    <location>
        <begin position="129"/>
        <end position="232"/>
    </location>
</feature>
<feature type="DNA-binding region" description="HMG box" evidence="3">
    <location>
        <begin position="110"/>
        <end position="177"/>
    </location>
</feature>
<dbReference type="PANTHER" id="PTHR10270:SF161">
    <property type="entry name" value="SEX-DETERMINING REGION Y PROTEIN"/>
    <property type="match status" value="1"/>
</dbReference>
<dbReference type="Gene3D" id="1.10.30.10">
    <property type="entry name" value="High mobility group box domain"/>
    <property type="match status" value="1"/>
</dbReference>
<feature type="compositionally biased region" description="Basic and acidic residues" evidence="4">
    <location>
        <begin position="37"/>
        <end position="48"/>
    </location>
</feature>
<dbReference type="OrthoDB" id="6247875at2759"/>
<dbReference type="InterPro" id="IPR036910">
    <property type="entry name" value="HMG_box_dom_sf"/>
</dbReference>
<dbReference type="Pfam" id="PF00505">
    <property type="entry name" value="HMG_box"/>
    <property type="match status" value="1"/>
</dbReference>
<keyword evidence="2" id="KW-0804">Transcription</keyword>
<gene>
    <name evidence="6" type="ORF">HYPSUDRAFT_160669</name>
</gene>
<sequence>MPSFRNVHYNHQSGRATRDLSDVCNDDRRHVAAPYDRPVKLEPTEDFVHPAPSSHSPLALSSATLSDVHVGSVPPSPPAVEHKFESLSVSPAPPVRNKKSHSRRREAGYVPRPRNSFIVFRSYWIEEQKGSGEGQQNELSKQAGKAWKAMSPAQKQKYKEIANQEQQRHKIEHPNYQYTPTPRHTLSASRSRSKAPAKKAGGASAGSRKRKAADTYSSASPATTAEPESPDVIPAARNARVPRAAAQMAVHRLEQIASESLPSVSPQTPQIPLALCHSPAMQEAAPQHSPIAEEEEEFVPYEDIPHLALDPLPRTEDVEMTMESKPGEPTFCADYPPSLVYTGEQFGLKSTFTDPYAHVPTIPNVKFDEIPYLNSELQQLNFGYDVDMSASYPGYLHCQPLASELDDHLNNSFEFDAWLTMD</sequence>
<feature type="region of interest" description="Disordered" evidence="4">
    <location>
        <begin position="1"/>
        <end position="59"/>
    </location>
</feature>
<keyword evidence="1 3" id="KW-0238">DNA-binding</keyword>
<dbReference type="PANTHER" id="PTHR10270">
    <property type="entry name" value="SOX TRANSCRIPTION FACTOR"/>
    <property type="match status" value="1"/>
</dbReference>
<accession>A0A0D2P3N7</accession>
<feature type="compositionally biased region" description="Basic and acidic residues" evidence="4">
    <location>
        <begin position="157"/>
        <end position="173"/>
    </location>
</feature>
<dbReference type="SUPFAM" id="SSF47095">
    <property type="entry name" value="HMG-box"/>
    <property type="match status" value="1"/>
</dbReference>
<evidence type="ECO:0000256" key="2">
    <source>
        <dbReference type="ARBA" id="ARBA00023163"/>
    </source>
</evidence>
<evidence type="ECO:0000256" key="1">
    <source>
        <dbReference type="ARBA" id="ARBA00023125"/>
    </source>
</evidence>
<feature type="region of interest" description="Disordered" evidence="4">
    <location>
        <begin position="79"/>
        <end position="109"/>
    </location>
</feature>
<feature type="compositionally biased region" description="Basic and acidic residues" evidence="4">
    <location>
        <begin position="16"/>
        <end position="30"/>
    </location>
</feature>
<dbReference type="GO" id="GO:0030154">
    <property type="term" value="P:cell differentiation"/>
    <property type="evidence" value="ECO:0007669"/>
    <property type="project" value="TreeGrafter"/>
</dbReference>
<evidence type="ECO:0000313" key="6">
    <source>
        <dbReference type="EMBL" id="KJA25509.1"/>
    </source>
</evidence>
<evidence type="ECO:0000256" key="4">
    <source>
        <dbReference type="SAM" id="MobiDB-lite"/>
    </source>
</evidence>
<dbReference type="OMA" id="SATSHMQ"/>
<dbReference type="PROSITE" id="PS50118">
    <property type="entry name" value="HMG_BOX_2"/>
    <property type="match status" value="1"/>
</dbReference>
<dbReference type="GO" id="GO:0000978">
    <property type="term" value="F:RNA polymerase II cis-regulatory region sequence-specific DNA binding"/>
    <property type="evidence" value="ECO:0007669"/>
    <property type="project" value="TreeGrafter"/>
</dbReference>
<dbReference type="EMBL" id="KN817531">
    <property type="protein sequence ID" value="KJA25509.1"/>
    <property type="molecule type" value="Genomic_DNA"/>
</dbReference>
<feature type="domain" description="HMG box" evidence="5">
    <location>
        <begin position="110"/>
        <end position="177"/>
    </location>
</feature>
<name>A0A0D2P3N7_HYPSF</name>
<proteinExistence type="predicted"/>
<dbReference type="GO" id="GO:0001228">
    <property type="term" value="F:DNA-binding transcription activator activity, RNA polymerase II-specific"/>
    <property type="evidence" value="ECO:0007669"/>
    <property type="project" value="TreeGrafter"/>
</dbReference>
<dbReference type="Proteomes" id="UP000054270">
    <property type="component" value="Unassembled WGS sequence"/>
</dbReference>
<reference evidence="7" key="1">
    <citation type="submission" date="2014-04" db="EMBL/GenBank/DDBJ databases">
        <title>Evolutionary Origins and Diversification of the Mycorrhizal Mutualists.</title>
        <authorList>
            <consortium name="DOE Joint Genome Institute"/>
            <consortium name="Mycorrhizal Genomics Consortium"/>
            <person name="Kohler A."/>
            <person name="Kuo A."/>
            <person name="Nagy L.G."/>
            <person name="Floudas D."/>
            <person name="Copeland A."/>
            <person name="Barry K.W."/>
            <person name="Cichocki N."/>
            <person name="Veneault-Fourrey C."/>
            <person name="LaButti K."/>
            <person name="Lindquist E.A."/>
            <person name="Lipzen A."/>
            <person name="Lundell T."/>
            <person name="Morin E."/>
            <person name="Murat C."/>
            <person name="Riley R."/>
            <person name="Ohm R."/>
            <person name="Sun H."/>
            <person name="Tunlid A."/>
            <person name="Henrissat B."/>
            <person name="Grigoriev I.V."/>
            <person name="Hibbett D.S."/>
            <person name="Martin F."/>
        </authorList>
    </citation>
    <scope>NUCLEOTIDE SEQUENCE [LARGE SCALE GENOMIC DNA]</scope>
    <source>
        <strain evidence="7">FD-334 SS-4</strain>
    </source>
</reference>
<dbReference type="GO" id="GO:0005634">
    <property type="term" value="C:nucleus"/>
    <property type="evidence" value="ECO:0007669"/>
    <property type="project" value="UniProtKB-UniRule"/>
</dbReference>
<dbReference type="STRING" id="945553.A0A0D2P3N7"/>
<keyword evidence="3" id="KW-0539">Nucleus</keyword>
<evidence type="ECO:0000259" key="5">
    <source>
        <dbReference type="PROSITE" id="PS50118"/>
    </source>
</evidence>
<evidence type="ECO:0000313" key="7">
    <source>
        <dbReference type="Proteomes" id="UP000054270"/>
    </source>
</evidence>
<feature type="compositionally biased region" description="Low complexity" evidence="4">
    <location>
        <begin position="49"/>
        <end position="59"/>
    </location>
</feature>
<dbReference type="AlphaFoldDB" id="A0A0D2P3N7"/>
<evidence type="ECO:0000256" key="3">
    <source>
        <dbReference type="PROSITE-ProRule" id="PRU00267"/>
    </source>
</evidence>
<dbReference type="InterPro" id="IPR050140">
    <property type="entry name" value="SRY-related_HMG-box_TF-like"/>
</dbReference>
<keyword evidence="7" id="KW-1185">Reference proteome</keyword>
<feature type="compositionally biased region" description="Polar residues" evidence="4">
    <location>
        <begin position="176"/>
        <end position="186"/>
    </location>
</feature>
<protein>
    <recommendedName>
        <fullName evidence="5">HMG box domain-containing protein</fullName>
    </recommendedName>
</protein>